<evidence type="ECO:0000256" key="3">
    <source>
        <dbReference type="ARBA" id="ARBA00023157"/>
    </source>
</evidence>
<feature type="non-terminal residue" evidence="6">
    <location>
        <position position="1"/>
    </location>
</feature>
<dbReference type="InterPro" id="IPR039809">
    <property type="entry name" value="Chemokine_b/g/d"/>
</dbReference>
<dbReference type="CDD" id="cd00169">
    <property type="entry name" value="Chemokine"/>
    <property type="match status" value="1"/>
</dbReference>
<evidence type="ECO:0000256" key="2">
    <source>
        <dbReference type="ARBA" id="ARBA00022514"/>
    </source>
</evidence>
<organism evidence="6 7">
    <name type="scientific">Brachypteracias leptosomus</name>
    <name type="common">short-legged ground-roller</name>
    <dbReference type="NCBI Taxonomy" id="135165"/>
    <lineage>
        <taxon>Eukaryota</taxon>
        <taxon>Metazoa</taxon>
        <taxon>Chordata</taxon>
        <taxon>Craniata</taxon>
        <taxon>Vertebrata</taxon>
        <taxon>Euteleostomi</taxon>
        <taxon>Archelosauria</taxon>
        <taxon>Archosauria</taxon>
        <taxon>Dinosauria</taxon>
        <taxon>Saurischia</taxon>
        <taxon>Theropoda</taxon>
        <taxon>Coelurosauria</taxon>
        <taxon>Aves</taxon>
        <taxon>Neognathae</taxon>
        <taxon>Neoaves</taxon>
        <taxon>Telluraves</taxon>
        <taxon>Coraciimorphae</taxon>
        <taxon>Coraciiformes</taxon>
        <taxon>Brachypteraciidae</taxon>
        <taxon>Brachypteracias</taxon>
    </lineage>
</organism>
<evidence type="ECO:0000256" key="4">
    <source>
        <dbReference type="RuleBase" id="RU361150"/>
    </source>
</evidence>
<feature type="domain" description="Chemokine interleukin-8-like" evidence="5">
    <location>
        <begin position="6"/>
        <end position="64"/>
    </location>
</feature>
<dbReference type="InterPro" id="IPR001811">
    <property type="entry name" value="Chemokine_IL8-like_dom"/>
</dbReference>
<accession>A0A7L2V9M3</accession>
<keyword evidence="4" id="KW-0145">Chemotaxis</keyword>
<gene>
    <name evidence="6" type="primary">Ccl14</name>
    <name evidence="6" type="ORF">BRALEP_R07915</name>
</gene>
<name>A0A7L2V9M3_9AVES</name>
<dbReference type="InterPro" id="IPR000827">
    <property type="entry name" value="Chemokine_CC_CS"/>
</dbReference>
<keyword evidence="4" id="KW-0964">Secreted</keyword>
<keyword evidence="7" id="KW-1185">Reference proteome</keyword>
<evidence type="ECO:0000313" key="7">
    <source>
        <dbReference type="Proteomes" id="UP000520535"/>
    </source>
</evidence>
<evidence type="ECO:0000313" key="6">
    <source>
        <dbReference type="EMBL" id="NXS54269.1"/>
    </source>
</evidence>
<dbReference type="PANTHER" id="PTHR12015">
    <property type="entry name" value="SMALL INDUCIBLE CYTOKINE A"/>
    <property type="match status" value="1"/>
</dbReference>
<dbReference type="AlphaFoldDB" id="A0A7L2V9M3"/>
<dbReference type="Pfam" id="PF00048">
    <property type="entry name" value="IL8"/>
    <property type="match status" value="1"/>
</dbReference>
<dbReference type="PROSITE" id="PS00472">
    <property type="entry name" value="SMALL_CYTOKINES_CC"/>
    <property type="match status" value="1"/>
</dbReference>
<sequence>PAPYSPTECCFNYIKTRLRQERVKEFYTTPKECFSPAIVFEMRNGTKLCANPETPWVEKVVQKLLKRKGLVV</sequence>
<dbReference type="EMBL" id="VYZX01007906">
    <property type="protein sequence ID" value="NXS54269.1"/>
    <property type="molecule type" value="Genomic_DNA"/>
</dbReference>
<reference evidence="6 7" key="1">
    <citation type="submission" date="2019-09" db="EMBL/GenBank/DDBJ databases">
        <title>Bird 10,000 Genomes (B10K) Project - Family phase.</title>
        <authorList>
            <person name="Zhang G."/>
        </authorList>
    </citation>
    <scope>NUCLEOTIDE SEQUENCE [LARGE SCALE GENOMIC DNA]</scope>
    <source>
        <strain evidence="6">B10K-DU-012-52</strain>
    </source>
</reference>
<dbReference type="PRINTS" id="PR00436">
    <property type="entry name" value="INTERLEUKIN8"/>
</dbReference>
<dbReference type="GO" id="GO:0006955">
    <property type="term" value="P:immune response"/>
    <property type="evidence" value="ECO:0007669"/>
    <property type="project" value="InterPro"/>
</dbReference>
<evidence type="ECO:0000259" key="5">
    <source>
        <dbReference type="SMART" id="SM00199"/>
    </source>
</evidence>
<comment type="similarity">
    <text evidence="1 4">Belongs to the intercrine beta (chemokine CC) family.</text>
</comment>
<dbReference type="Proteomes" id="UP000520535">
    <property type="component" value="Unassembled WGS sequence"/>
</dbReference>
<proteinExistence type="inferred from homology"/>
<protein>
    <recommendedName>
        <fullName evidence="4">C-C motif chemokine</fullName>
    </recommendedName>
</protein>
<dbReference type="GO" id="GO:0005615">
    <property type="term" value="C:extracellular space"/>
    <property type="evidence" value="ECO:0007669"/>
    <property type="project" value="UniProtKB-KW"/>
</dbReference>
<keyword evidence="2 4" id="KW-0202">Cytokine</keyword>
<dbReference type="InterPro" id="IPR036048">
    <property type="entry name" value="Interleukin_8-like_sf"/>
</dbReference>
<evidence type="ECO:0000256" key="1">
    <source>
        <dbReference type="ARBA" id="ARBA00010868"/>
    </source>
</evidence>
<dbReference type="SUPFAM" id="SSF54117">
    <property type="entry name" value="Interleukin 8-like chemokines"/>
    <property type="match status" value="1"/>
</dbReference>
<keyword evidence="3" id="KW-1015">Disulfide bond</keyword>
<comment type="caution">
    <text evidence="6">The sequence shown here is derived from an EMBL/GenBank/DDBJ whole genome shotgun (WGS) entry which is preliminary data.</text>
</comment>
<comment type="subcellular location">
    <subcellularLocation>
        <location evidence="4">Secreted</location>
    </subcellularLocation>
</comment>
<dbReference type="Gene3D" id="2.40.50.40">
    <property type="match status" value="1"/>
</dbReference>
<dbReference type="OrthoDB" id="9892424at2759"/>
<dbReference type="GO" id="GO:0008009">
    <property type="term" value="F:chemokine activity"/>
    <property type="evidence" value="ECO:0007669"/>
    <property type="project" value="InterPro"/>
</dbReference>
<feature type="non-terminal residue" evidence="6">
    <location>
        <position position="72"/>
    </location>
</feature>
<dbReference type="SMART" id="SM00199">
    <property type="entry name" value="SCY"/>
    <property type="match status" value="1"/>
</dbReference>